<sequence length="244" mass="26684">MSVPSDGCSALTAYLLVTHGSPDVRPQLAIAQLAQRIHQRSHALIGTAVLECAPLPLHEQIRRFSQQATDRGIFQVQIVPLFLLPGVHVMEDVPREVEEARHLTTADLTLTAHLGSHAALKALLAQRSPKLADARILLSHGSRRPDGNVPVEKLAQQLDMLPAYWSVSPSLETRVQEGVSRGVRAIEIVPYFLFSGGITDAIAQSVDRLSQQFPTVDLHLAAPLDESNELANLVMNLMIERVLT</sequence>
<proteinExistence type="predicted"/>
<dbReference type="InterPro" id="IPR002762">
    <property type="entry name" value="CbiX-like"/>
</dbReference>
<dbReference type="EMBL" id="WVIE01000002">
    <property type="protein sequence ID" value="NDJ16020.1"/>
    <property type="molecule type" value="Genomic_DNA"/>
</dbReference>
<evidence type="ECO:0000313" key="3">
    <source>
        <dbReference type="EMBL" id="NDJ16020.1"/>
    </source>
</evidence>
<dbReference type="PANTHER" id="PTHR33542">
    <property type="entry name" value="SIROHYDROCHLORIN FERROCHELATASE, CHLOROPLASTIC"/>
    <property type="match status" value="1"/>
</dbReference>
<accession>A0A8J7Z5U1</accession>
<reference evidence="3" key="1">
    <citation type="submission" date="2019-12" db="EMBL/GenBank/DDBJ databases">
        <title>High-Quality draft genome sequences of three cyanobacteria isolated from the limestone walls of the Old Cathedral of Coimbra.</title>
        <authorList>
            <person name="Tiago I."/>
            <person name="Soares F."/>
            <person name="Portugal A."/>
        </authorList>
    </citation>
    <scope>NUCLEOTIDE SEQUENCE</scope>
    <source>
        <strain evidence="3">A</strain>
    </source>
</reference>
<name>A0A8J7Z5U1_9CYAN</name>
<dbReference type="GO" id="GO:0016829">
    <property type="term" value="F:lyase activity"/>
    <property type="evidence" value="ECO:0007669"/>
    <property type="project" value="UniProtKB-KW"/>
</dbReference>
<dbReference type="Proteomes" id="UP000646053">
    <property type="component" value="Unassembled WGS sequence"/>
</dbReference>
<keyword evidence="2" id="KW-0456">Lyase</keyword>
<dbReference type="Pfam" id="PF01903">
    <property type="entry name" value="CbiX"/>
    <property type="match status" value="2"/>
</dbReference>
<dbReference type="AlphaFoldDB" id="A0A8J7Z5U1"/>
<comment type="caution">
    <text evidence="3">The sequence shown here is derived from an EMBL/GenBank/DDBJ whole genome shotgun (WGS) entry which is preliminary data.</text>
</comment>
<evidence type="ECO:0000256" key="1">
    <source>
        <dbReference type="ARBA" id="ARBA00022723"/>
    </source>
</evidence>
<evidence type="ECO:0000256" key="2">
    <source>
        <dbReference type="ARBA" id="ARBA00023239"/>
    </source>
</evidence>
<dbReference type="GO" id="GO:0046872">
    <property type="term" value="F:metal ion binding"/>
    <property type="evidence" value="ECO:0007669"/>
    <property type="project" value="UniProtKB-KW"/>
</dbReference>
<dbReference type="CDD" id="cd03416">
    <property type="entry name" value="CbiX_SirB_N"/>
    <property type="match status" value="1"/>
</dbReference>
<evidence type="ECO:0000313" key="4">
    <source>
        <dbReference type="Proteomes" id="UP000646053"/>
    </source>
</evidence>
<protein>
    <submittedName>
        <fullName evidence="3">Sirohydrochlorin chelatase</fullName>
    </submittedName>
</protein>
<dbReference type="SUPFAM" id="SSF53800">
    <property type="entry name" value="Chelatase"/>
    <property type="match status" value="1"/>
</dbReference>
<dbReference type="Gene3D" id="3.40.50.1400">
    <property type="match status" value="2"/>
</dbReference>
<keyword evidence="1" id="KW-0479">Metal-binding</keyword>
<gene>
    <name evidence="3" type="ORF">GS601_01755</name>
</gene>
<dbReference type="InterPro" id="IPR050963">
    <property type="entry name" value="Sirohydro_Cobaltochel/CbiX"/>
</dbReference>
<organism evidence="3 4">
    <name type="scientific">Myxacorys almedinensis A</name>
    <dbReference type="NCBI Taxonomy" id="2690445"/>
    <lineage>
        <taxon>Bacteria</taxon>
        <taxon>Bacillati</taxon>
        <taxon>Cyanobacteriota</taxon>
        <taxon>Cyanophyceae</taxon>
        <taxon>Leptolyngbyales</taxon>
        <taxon>Leptolyngbyaceae</taxon>
        <taxon>Myxacorys</taxon>
        <taxon>Myxacorys almedinensis</taxon>
    </lineage>
</organism>
<keyword evidence="4" id="KW-1185">Reference proteome</keyword>
<dbReference type="RefSeq" id="WP_162421545.1">
    <property type="nucleotide sequence ID" value="NZ_WVIE01000002.1"/>
</dbReference>
<dbReference type="PANTHER" id="PTHR33542:SF3">
    <property type="entry name" value="SIROHYDROCHLORIN FERROCHELATASE, CHLOROPLASTIC"/>
    <property type="match status" value="1"/>
</dbReference>